<dbReference type="PANTHER" id="PTHR31299">
    <property type="entry name" value="ESTERASE, PUTATIVE (AFU_ORTHOLOGUE AFUA_1G05850)-RELATED"/>
    <property type="match status" value="1"/>
</dbReference>
<dbReference type="Proteomes" id="UP000789706">
    <property type="component" value="Unassembled WGS sequence"/>
</dbReference>
<gene>
    <name evidence="1" type="ORF">DEBURN_LOCUS1923</name>
</gene>
<dbReference type="Gene3D" id="1.20.1440.30">
    <property type="entry name" value="Biosynthetic Protein domain"/>
    <property type="match status" value="1"/>
</dbReference>
<reference evidence="1" key="1">
    <citation type="submission" date="2021-06" db="EMBL/GenBank/DDBJ databases">
        <authorList>
            <person name="Kallberg Y."/>
            <person name="Tangrot J."/>
            <person name="Rosling A."/>
        </authorList>
    </citation>
    <scope>NUCLEOTIDE SEQUENCE</scope>
    <source>
        <strain evidence="1">AZ414A</strain>
    </source>
</reference>
<dbReference type="AlphaFoldDB" id="A0A9N8YUN9"/>
<dbReference type="InterPro" id="IPR007815">
    <property type="entry name" value="Emycin_Estase"/>
</dbReference>
<dbReference type="Gene3D" id="3.40.1660.10">
    <property type="entry name" value="EreA-like (biosynthetic domain)"/>
    <property type="match status" value="1"/>
</dbReference>
<dbReference type="SUPFAM" id="SSF52047">
    <property type="entry name" value="RNI-like"/>
    <property type="match status" value="1"/>
</dbReference>
<sequence length="1076" mass="125596">MERSTPAQNVLLTADILFNISSFFERQDDVFKCLFVHPTWTMVFVRKLWKAPIWHSTDSTQCFIRTLRKRKALFLYGHMVQRLVFKLYRKEIDPGLTSTDLKLISRSCPNLKHLTFSTINPPFNHKNVEQLLNKTPNLITLSILDCDNKWLEGSLNPLLQGKCPLLKHLEIHDCSRIWSLNLLCNIGKSCPNIISLKLYQRINKTLADRFAQLESLRIRTIHKQDFPLFFTSFTRFQPCLRQIYLATLFIRDTAIETIAKNCHNLESIEIFMCFYLTDASVKAIAQHRNTQLKHFMIAYNAYVTDESIEEIANYCTKLKSIIIITCTKLTDQPFINIAKKCKSLEEYTVRHHSWHTLASIVHTLSIRNRGTLKIFKAYEAGVKDFVVKKPNYIIDAITLEKLAIRCSNIKTLVLKCKIQETDQNKLIKAIRKFKNLEDLHISPSEKFTSDDIKQLEKHKRLRYVTLFHGFTPEIQNIQLSSRQEVSARINITLVTPANINSYRELTKYIPKNLSYDQEEYKSLRLDFFEDENLCLKGNCKTLHLFPEFRKSSLRTMSYDHWCYYELEFNKDIRHRKFKSNMTTIKGKPVNKEIIIKNIHPISLNNSKDYDALMKDIGSAKVVLIGEASHGTEDFYQERCLITQRLIKEKGFTVVACEADWPDAFKVNRYVQNFKINDAKEARASLSEFRRFPTWMWRNLQVMRFVEWMRAYNDHLEAQTKLEKGDNNWNKYDKVGFYGLDLYSLFGSMEAVIKYLQKTDPEAAEKAKNLYSCFDNFYKSTESYAFAGYLRTRPLCEKEVIKVMTSLVRKYSESILKNGHLHEDENGIDELFAAEINAIVVRDAEVYYRTMFGGHAKSWNKRDTHMINILKILIAHLEKMSKKEVKAVVWAHNSHIGDARHTDQGQRRKEINIGQLARETFGTDHTYNIGFTTHTGTVTCASDWDGDRETKRVIPSRPSSVENVFHTVAEETKIPNFLLRFNRIISNAKVFTDQELIKALSEKQQLRQRAIGVIYHPETEMQSHYFTAETSLQFDTVIHIDETSALKPMDKHDFEVRDECLEKKEYPETYPTGDNPI</sequence>
<dbReference type="InterPro" id="IPR032675">
    <property type="entry name" value="LRR_dom_sf"/>
</dbReference>
<dbReference type="EMBL" id="CAJVPK010000096">
    <property type="protein sequence ID" value="CAG8447913.1"/>
    <property type="molecule type" value="Genomic_DNA"/>
</dbReference>
<dbReference type="InterPro" id="IPR052036">
    <property type="entry name" value="Hydrolase/PRTase-associated"/>
</dbReference>
<name>A0A9N8YUN9_9GLOM</name>
<comment type="caution">
    <text evidence="1">The sequence shown here is derived from an EMBL/GenBank/DDBJ whole genome shotgun (WGS) entry which is preliminary data.</text>
</comment>
<dbReference type="GO" id="GO:0046677">
    <property type="term" value="P:response to antibiotic"/>
    <property type="evidence" value="ECO:0007669"/>
    <property type="project" value="InterPro"/>
</dbReference>
<protein>
    <submittedName>
        <fullName evidence="1">9943_t:CDS:1</fullName>
    </submittedName>
</protein>
<accession>A0A9N8YUN9</accession>
<evidence type="ECO:0000313" key="1">
    <source>
        <dbReference type="EMBL" id="CAG8447913.1"/>
    </source>
</evidence>
<dbReference type="SUPFAM" id="SSF159501">
    <property type="entry name" value="EreA/ChaN-like"/>
    <property type="match status" value="1"/>
</dbReference>
<dbReference type="Gene3D" id="3.80.10.10">
    <property type="entry name" value="Ribonuclease Inhibitor"/>
    <property type="match status" value="1"/>
</dbReference>
<organism evidence="1 2">
    <name type="scientific">Diversispora eburnea</name>
    <dbReference type="NCBI Taxonomy" id="1213867"/>
    <lineage>
        <taxon>Eukaryota</taxon>
        <taxon>Fungi</taxon>
        <taxon>Fungi incertae sedis</taxon>
        <taxon>Mucoromycota</taxon>
        <taxon>Glomeromycotina</taxon>
        <taxon>Glomeromycetes</taxon>
        <taxon>Diversisporales</taxon>
        <taxon>Diversisporaceae</taxon>
        <taxon>Diversispora</taxon>
    </lineage>
</organism>
<dbReference type="PANTHER" id="PTHR31299:SF0">
    <property type="entry name" value="ESTERASE, PUTATIVE (AFU_ORTHOLOGUE AFUA_1G05850)-RELATED"/>
    <property type="match status" value="1"/>
</dbReference>
<evidence type="ECO:0000313" key="2">
    <source>
        <dbReference type="Proteomes" id="UP000789706"/>
    </source>
</evidence>
<dbReference type="Gene3D" id="3.30.1870.10">
    <property type="entry name" value="EreA-like, domain 2"/>
    <property type="match status" value="1"/>
</dbReference>
<dbReference type="SMART" id="SM00367">
    <property type="entry name" value="LRR_CC"/>
    <property type="match status" value="5"/>
</dbReference>
<dbReference type="InterPro" id="IPR006553">
    <property type="entry name" value="Leu-rich_rpt_Cys-con_subtyp"/>
</dbReference>
<dbReference type="CDD" id="cd14728">
    <property type="entry name" value="Ere-like"/>
    <property type="match status" value="1"/>
</dbReference>
<keyword evidence="2" id="KW-1185">Reference proteome</keyword>
<dbReference type="OrthoDB" id="413649at2759"/>
<dbReference type="Pfam" id="PF05139">
    <property type="entry name" value="Erythro_esteras"/>
    <property type="match status" value="1"/>
</dbReference>
<proteinExistence type="predicted"/>